<name>A0A1Q2YDC5_9ASCO</name>
<dbReference type="EMBL" id="BDGI01000036">
    <property type="protein sequence ID" value="GAV27508.1"/>
    <property type="molecule type" value="Genomic_DNA"/>
</dbReference>
<keyword evidence="3" id="KW-1185">Reference proteome</keyword>
<protein>
    <submittedName>
        <fullName evidence="2">Uncharacterized protein</fullName>
    </submittedName>
</protein>
<comment type="caution">
    <text evidence="2">The sequence shown here is derived from an EMBL/GenBank/DDBJ whole genome shotgun (WGS) entry which is preliminary data.</text>
</comment>
<feature type="region of interest" description="Disordered" evidence="1">
    <location>
        <begin position="93"/>
        <end position="112"/>
    </location>
</feature>
<gene>
    <name evidence="2" type="ORF">PMKS-000976</name>
</gene>
<sequence>MTLRHALVEHVDEIWNDAGVVGDVCGEDRVDRVRDVVFSPPELADLVVVIAGGGADVDIELNVIVDTLHQLAVAIGDKELALLKSPVLQHTDADHPGAAPEFEDICAGDEVG</sequence>
<reference evidence="2 3" key="1">
    <citation type="submission" date="2016-08" db="EMBL/GenBank/DDBJ databases">
        <title>Whole genome shotgun sequence of Pichia membranifaciens KS47-1.</title>
        <authorList>
            <person name="Konishi M."/>
            <person name="Ishida M."/>
            <person name="Arakawa T."/>
            <person name="Kato Y."/>
            <person name="Horiuchi J."/>
        </authorList>
    </citation>
    <scope>NUCLEOTIDE SEQUENCE [LARGE SCALE GENOMIC DNA]</scope>
    <source>
        <strain evidence="2 3">KS47-1</strain>
    </source>
</reference>
<evidence type="ECO:0000313" key="2">
    <source>
        <dbReference type="EMBL" id="GAV27508.1"/>
    </source>
</evidence>
<organism evidence="2 3">
    <name type="scientific">Pichia membranifaciens</name>
    <dbReference type="NCBI Taxonomy" id="4926"/>
    <lineage>
        <taxon>Eukaryota</taxon>
        <taxon>Fungi</taxon>
        <taxon>Dikarya</taxon>
        <taxon>Ascomycota</taxon>
        <taxon>Saccharomycotina</taxon>
        <taxon>Pichiomycetes</taxon>
        <taxon>Pichiales</taxon>
        <taxon>Pichiaceae</taxon>
        <taxon>Pichia</taxon>
    </lineage>
</organism>
<accession>A0A1Q2YDC5</accession>
<proteinExistence type="predicted"/>
<dbReference type="AlphaFoldDB" id="A0A1Q2YDC5"/>
<feature type="compositionally biased region" description="Acidic residues" evidence="1">
    <location>
        <begin position="101"/>
        <end position="112"/>
    </location>
</feature>
<dbReference type="Proteomes" id="UP000186136">
    <property type="component" value="Unassembled WGS sequence"/>
</dbReference>
<evidence type="ECO:0000256" key="1">
    <source>
        <dbReference type="SAM" id="MobiDB-lite"/>
    </source>
</evidence>
<evidence type="ECO:0000313" key="3">
    <source>
        <dbReference type="Proteomes" id="UP000186136"/>
    </source>
</evidence>